<protein>
    <submittedName>
        <fullName evidence="1">Copper transporter MctB</fullName>
    </submittedName>
</protein>
<dbReference type="Pfam" id="PF11382">
    <property type="entry name" value="MctB"/>
    <property type="match status" value="1"/>
</dbReference>
<dbReference type="GO" id="GO:0016020">
    <property type="term" value="C:membrane"/>
    <property type="evidence" value="ECO:0007669"/>
    <property type="project" value="InterPro"/>
</dbReference>
<dbReference type="OrthoDB" id="4350157at2"/>
<dbReference type="EMBL" id="CP039247">
    <property type="protein sequence ID" value="QCB28387.1"/>
    <property type="molecule type" value="Genomic_DNA"/>
</dbReference>
<dbReference type="Proteomes" id="UP000296352">
    <property type="component" value="Chromosome"/>
</dbReference>
<keyword evidence="2" id="KW-1185">Reference proteome</keyword>
<accession>A0A4P7QHY4</accession>
<dbReference type="KEGG" id="cee:CENDO_05530"/>
<dbReference type="GO" id="GO:0055070">
    <property type="term" value="P:copper ion homeostasis"/>
    <property type="evidence" value="ECO:0007669"/>
    <property type="project" value="InterPro"/>
</dbReference>
<dbReference type="InterPro" id="IPR021522">
    <property type="entry name" value="MctB"/>
</dbReference>
<name>A0A4P7QHY4_9CORY</name>
<evidence type="ECO:0000313" key="2">
    <source>
        <dbReference type="Proteomes" id="UP000296352"/>
    </source>
</evidence>
<dbReference type="AlphaFoldDB" id="A0A4P7QHY4"/>
<proteinExistence type="predicted"/>
<reference evidence="1 2" key="1">
    <citation type="submission" date="2019-04" db="EMBL/GenBank/DDBJ databases">
        <title>Corynebacterium endometrii sp. nov., isolated from the uterus of a cow with endometritis.</title>
        <authorList>
            <person name="Ballas P."/>
            <person name="Ruckert C."/>
            <person name="Wagener K."/>
            <person name="Drillich M."/>
            <person name="Kaempfer P."/>
            <person name="Busse H.-J."/>
            <person name="Ehling-Schulz M."/>
        </authorList>
    </citation>
    <scope>NUCLEOTIDE SEQUENCE [LARGE SCALE GENOMIC DNA]</scope>
    <source>
        <strain evidence="1 2">LMM-1653</strain>
    </source>
</reference>
<dbReference type="RefSeq" id="WP_136141130.1">
    <property type="nucleotide sequence ID" value="NZ_CP039247.1"/>
</dbReference>
<gene>
    <name evidence="1" type="primary">mctB</name>
    <name evidence="1" type="ORF">CENDO_05530</name>
</gene>
<evidence type="ECO:0000313" key="1">
    <source>
        <dbReference type="EMBL" id="QCB28387.1"/>
    </source>
</evidence>
<organism evidence="1 2">
    <name type="scientific">Corynebacterium endometrii</name>
    <dbReference type="NCBI Taxonomy" id="2488819"/>
    <lineage>
        <taxon>Bacteria</taxon>
        <taxon>Bacillati</taxon>
        <taxon>Actinomycetota</taxon>
        <taxon>Actinomycetes</taxon>
        <taxon>Mycobacteriales</taxon>
        <taxon>Corynebacteriaceae</taxon>
        <taxon>Corynebacterium</taxon>
    </lineage>
</organism>
<sequence length="309" mass="31377">MPKASRNGGLVVAGLGFGIAAGTALGALVVGPNLNGGDAGEGGLREEHRRVLQSTQILEAQSKTGDSVISDLSGDLVQGTLDARPVMIIAAPDAVESDIKAVKSLLEQTGAVNAGTINLDQRFFHQDGAEELKSLVANTLPAGAQLSTQDLASGTHAGNALGAALLLDPATAEPLASVEERADMLQALRDSGFIDYESGTILPAQAIIVVSGRGGDEFFTDNLLRFVEAMDAAGGNTVYAARIEQASEGGIIDSLRAKTSEISTVDSLGNAWARLAAVLATEEQLNGGSGAYGAASSAEAAAPTLPDRG</sequence>